<dbReference type="STRING" id="1882483.A0A317XGK5"/>
<accession>A0A317XGK5</accession>
<dbReference type="SUPFAM" id="SSF46689">
    <property type="entry name" value="Homeodomain-like"/>
    <property type="match status" value="1"/>
</dbReference>
<dbReference type="CDD" id="cd00167">
    <property type="entry name" value="SANT"/>
    <property type="match status" value="1"/>
</dbReference>
<dbReference type="GO" id="GO:0001156">
    <property type="term" value="F:TFIIIC-class transcription factor complex binding"/>
    <property type="evidence" value="ECO:0007669"/>
    <property type="project" value="TreeGrafter"/>
</dbReference>
<evidence type="ECO:0000313" key="3">
    <source>
        <dbReference type="Proteomes" id="UP000246740"/>
    </source>
</evidence>
<dbReference type="PANTHER" id="PTHR22929:SF0">
    <property type="entry name" value="TRANSCRIPTION FACTOR TFIIIB COMPONENT B'' HOMOLOG"/>
    <property type="match status" value="1"/>
</dbReference>
<reference evidence="2 3" key="1">
    <citation type="journal article" date="2018" name="Mol. Biol. Evol.">
        <title>Broad Genomic Sampling Reveals a Smut Pathogenic Ancestry of the Fungal Clade Ustilaginomycotina.</title>
        <authorList>
            <person name="Kijpornyongpan T."/>
            <person name="Mondo S.J."/>
            <person name="Barry K."/>
            <person name="Sandor L."/>
            <person name="Lee J."/>
            <person name="Lipzen A."/>
            <person name="Pangilinan J."/>
            <person name="LaButti K."/>
            <person name="Hainaut M."/>
            <person name="Henrissat B."/>
            <person name="Grigoriev I.V."/>
            <person name="Spatafora J.W."/>
            <person name="Aime M.C."/>
        </authorList>
    </citation>
    <scope>NUCLEOTIDE SEQUENCE [LARGE SCALE GENOMIC DNA]</scope>
    <source>
        <strain evidence="2 3">MCA 3645</strain>
    </source>
</reference>
<dbReference type="InterPro" id="IPR039467">
    <property type="entry name" value="TFIIIB_B''_Myb"/>
</dbReference>
<dbReference type="Pfam" id="PF15963">
    <property type="entry name" value="Myb_DNA-bind_7"/>
    <property type="match status" value="1"/>
</dbReference>
<dbReference type="InterPro" id="IPR009057">
    <property type="entry name" value="Homeodomain-like_sf"/>
</dbReference>
<dbReference type="OrthoDB" id="272624at2759"/>
<organism evidence="2 3">
    <name type="scientific">Testicularia cyperi</name>
    <dbReference type="NCBI Taxonomy" id="1882483"/>
    <lineage>
        <taxon>Eukaryota</taxon>
        <taxon>Fungi</taxon>
        <taxon>Dikarya</taxon>
        <taxon>Basidiomycota</taxon>
        <taxon>Ustilaginomycotina</taxon>
        <taxon>Ustilaginomycetes</taxon>
        <taxon>Ustilaginales</taxon>
        <taxon>Anthracoideaceae</taxon>
        <taxon>Testicularia</taxon>
    </lineage>
</organism>
<evidence type="ECO:0000259" key="1">
    <source>
        <dbReference type="SMART" id="SM00717"/>
    </source>
</evidence>
<evidence type="ECO:0000313" key="2">
    <source>
        <dbReference type="EMBL" id="PWY97419.1"/>
    </source>
</evidence>
<name>A0A317XGK5_9BASI</name>
<dbReference type="EMBL" id="KZ819208">
    <property type="protein sequence ID" value="PWY97419.1"/>
    <property type="molecule type" value="Genomic_DNA"/>
</dbReference>
<dbReference type="GO" id="GO:0070898">
    <property type="term" value="P:RNA polymerase III preinitiation complex assembly"/>
    <property type="evidence" value="ECO:0007669"/>
    <property type="project" value="TreeGrafter"/>
</dbReference>
<protein>
    <recommendedName>
        <fullName evidence="1">Myb-like domain-containing protein</fullName>
    </recommendedName>
</protein>
<proteinExistence type="predicted"/>
<dbReference type="SMART" id="SM00717">
    <property type="entry name" value="SANT"/>
    <property type="match status" value="1"/>
</dbReference>
<sequence length="86" mass="10223">MEVIDEREGDRFVNSSTYSRKLGRARKWTDDDTAKFYRALQQWGTDFEMIARLFPGRDRVMIKKKFNAEERSHPKLVDEAIRNTVP</sequence>
<dbReference type="AlphaFoldDB" id="A0A317XGK5"/>
<dbReference type="PANTHER" id="PTHR22929">
    <property type="entry name" value="RNA POLYMERASE III TRANSCRIPTION INITIATION FACTOR B"/>
    <property type="match status" value="1"/>
</dbReference>
<dbReference type="InterPro" id="IPR001005">
    <property type="entry name" value="SANT/Myb"/>
</dbReference>
<dbReference type="GO" id="GO:0000126">
    <property type="term" value="C:transcription factor TFIIIB complex"/>
    <property type="evidence" value="ECO:0007669"/>
    <property type="project" value="TreeGrafter"/>
</dbReference>
<feature type="non-terminal residue" evidence="2">
    <location>
        <position position="86"/>
    </location>
</feature>
<feature type="domain" description="Myb-like" evidence="1">
    <location>
        <begin position="24"/>
        <end position="72"/>
    </location>
</feature>
<gene>
    <name evidence="2" type="ORF">BCV70DRAFT_149557</name>
</gene>
<dbReference type="Gene3D" id="1.10.10.60">
    <property type="entry name" value="Homeodomain-like"/>
    <property type="match status" value="1"/>
</dbReference>
<dbReference type="InParanoid" id="A0A317XGK5"/>
<dbReference type="Proteomes" id="UP000246740">
    <property type="component" value="Unassembled WGS sequence"/>
</dbReference>
<keyword evidence="3" id="KW-1185">Reference proteome</keyword>